<evidence type="ECO:0000313" key="2">
    <source>
        <dbReference type="EMBL" id="GAA1830425.1"/>
    </source>
</evidence>
<dbReference type="EMBL" id="BAAAQK010000002">
    <property type="protein sequence ID" value="GAA1830425.1"/>
    <property type="molecule type" value="Genomic_DNA"/>
</dbReference>
<comment type="caution">
    <text evidence="2">The sequence shown here is derived from an EMBL/GenBank/DDBJ whole genome shotgun (WGS) entry which is preliminary data.</text>
</comment>
<evidence type="ECO:0000313" key="3">
    <source>
        <dbReference type="Proteomes" id="UP001500449"/>
    </source>
</evidence>
<feature type="transmembrane region" description="Helical" evidence="1">
    <location>
        <begin position="37"/>
        <end position="54"/>
    </location>
</feature>
<gene>
    <name evidence="2" type="ORF">GCM10009836_05510</name>
</gene>
<evidence type="ECO:0000256" key="1">
    <source>
        <dbReference type="SAM" id="Phobius"/>
    </source>
</evidence>
<dbReference type="Proteomes" id="UP001500449">
    <property type="component" value="Unassembled WGS sequence"/>
</dbReference>
<keyword evidence="1" id="KW-0812">Transmembrane</keyword>
<keyword evidence="3" id="KW-1185">Reference proteome</keyword>
<keyword evidence="1" id="KW-0472">Membrane</keyword>
<organism evidence="2 3">
    <name type="scientific">Pseudonocardia ailaonensis</name>
    <dbReference type="NCBI Taxonomy" id="367279"/>
    <lineage>
        <taxon>Bacteria</taxon>
        <taxon>Bacillati</taxon>
        <taxon>Actinomycetota</taxon>
        <taxon>Actinomycetes</taxon>
        <taxon>Pseudonocardiales</taxon>
        <taxon>Pseudonocardiaceae</taxon>
        <taxon>Pseudonocardia</taxon>
    </lineage>
</organism>
<keyword evidence="1" id="KW-1133">Transmembrane helix</keyword>
<name>A0ABN2MKF2_9PSEU</name>
<proteinExistence type="predicted"/>
<sequence length="59" mass="5713">MRARWALHPLTVSVVLLLVGGLGAVSALVTTRDLAAAGAVLLLALVAGAAAGFANSGST</sequence>
<reference evidence="2 3" key="1">
    <citation type="journal article" date="2019" name="Int. J. Syst. Evol. Microbiol.">
        <title>The Global Catalogue of Microorganisms (GCM) 10K type strain sequencing project: providing services to taxonomists for standard genome sequencing and annotation.</title>
        <authorList>
            <consortium name="The Broad Institute Genomics Platform"/>
            <consortium name="The Broad Institute Genome Sequencing Center for Infectious Disease"/>
            <person name="Wu L."/>
            <person name="Ma J."/>
        </authorList>
    </citation>
    <scope>NUCLEOTIDE SEQUENCE [LARGE SCALE GENOMIC DNA]</scope>
    <source>
        <strain evidence="2 3">JCM 16009</strain>
    </source>
</reference>
<protein>
    <submittedName>
        <fullName evidence="2">Uncharacterized protein</fullName>
    </submittedName>
</protein>
<accession>A0ABN2MKF2</accession>